<dbReference type="InterPro" id="IPR005151">
    <property type="entry name" value="Tail-specific_protease"/>
</dbReference>
<feature type="domain" description="PDZ" evidence="7">
    <location>
        <begin position="105"/>
        <end position="174"/>
    </location>
</feature>
<keyword evidence="3 5" id="KW-0378">Hydrolase</keyword>
<sequence>MNWLKKFGWLAIAAIILAAVFSIGFYSGLKTSPESQVAKILNTAPQISADREEVDFSEFWRAWNIAEGKYVNINKVTRQDMVYGAISGMVKSLGDPYSVFFNPEESKIFKSSIQGEFEGVGMEIGIRKEILTVVAPLKGSPAERAGISAGDKILKIDDKITPDLTVEEAVTLIRGPKGTKVKLTIARNGDEESRVIEVERDVIKIPIIDTETKKVVTQKGSEKKEEDLGDIFVIRLYNFSENSPESFRSALREMIVKNRSKLIIDLRNNPGGFLEAAVDIASWFLPQGNVVVTENYGGREENKVHRSKGYNVFKNLPMVVLVNQGSASASEILAGALKDHGKAKLIGEKTFGKGSVQEFLPLTADTSIKITVAKWLTPNGYSISEGGLMPDIELKPTKEDIASGRDPVMEKAIEILKSQ</sequence>
<evidence type="ECO:0000313" key="8">
    <source>
        <dbReference type="EMBL" id="KKT57273.1"/>
    </source>
</evidence>
<dbReference type="InterPro" id="IPR055210">
    <property type="entry name" value="CtpA/B_N"/>
</dbReference>
<name>A0A0G1IEL9_9BACT</name>
<dbReference type="GO" id="GO:0006508">
    <property type="term" value="P:proteolysis"/>
    <property type="evidence" value="ECO:0007669"/>
    <property type="project" value="UniProtKB-KW"/>
</dbReference>
<evidence type="ECO:0000256" key="4">
    <source>
        <dbReference type="ARBA" id="ARBA00022825"/>
    </source>
</evidence>
<dbReference type="PROSITE" id="PS50106">
    <property type="entry name" value="PDZ"/>
    <property type="match status" value="1"/>
</dbReference>
<evidence type="ECO:0000313" key="9">
    <source>
        <dbReference type="Proteomes" id="UP000033977"/>
    </source>
</evidence>
<dbReference type="Gene3D" id="3.30.750.44">
    <property type="match status" value="1"/>
</dbReference>
<keyword evidence="6" id="KW-0812">Transmembrane</keyword>
<organism evidence="8 9">
    <name type="scientific">Candidatus Giovannonibacteria bacterium GW2011_GWB1_44_23</name>
    <dbReference type="NCBI Taxonomy" id="1618652"/>
    <lineage>
        <taxon>Bacteria</taxon>
        <taxon>Candidatus Giovannoniibacteriota</taxon>
    </lineage>
</organism>
<proteinExistence type="inferred from homology"/>
<dbReference type="PANTHER" id="PTHR32060:SF30">
    <property type="entry name" value="CARBOXY-TERMINAL PROCESSING PROTEASE CTPA"/>
    <property type="match status" value="1"/>
</dbReference>
<dbReference type="Pfam" id="PF17820">
    <property type="entry name" value="PDZ_6"/>
    <property type="match status" value="1"/>
</dbReference>
<dbReference type="InterPro" id="IPR041489">
    <property type="entry name" value="PDZ_6"/>
</dbReference>
<dbReference type="InterPro" id="IPR004447">
    <property type="entry name" value="Peptidase_S41A"/>
</dbReference>
<keyword evidence="4 5" id="KW-0720">Serine protease</keyword>
<gene>
    <name evidence="8" type="ORF">UW49_C0006G0026</name>
</gene>
<dbReference type="GO" id="GO:0004175">
    <property type="term" value="F:endopeptidase activity"/>
    <property type="evidence" value="ECO:0007669"/>
    <property type="project" value="TreeGrafter"/>
</dbReference>
<evidence type="ECO:0000256" key="3">
    <source>
        <dbReference type="ARBA" id="ARBA00022801"/>
    </source>
</evidence>
<reference evidence="8 9" key="1">
    <citation type="journal article" date="2015" name="Nature">
        <title>rRNA introns, odd ribosomes, and small enigmatic genomes across a large radiation of phyla.</title>
        <authorList>
            <person name="Brown C.T."/>
            <person name="Hug L.A."/>
            <person name="Thomas B.C."/>
            <person name="Sharon I."/>
            <person name="Castelle C.J."/>
            <person name="Singh A."/>
            <person name="Wilkins M.J."/>
            <person name="Williams K.H."/>
            <person name="Banfield J.F."/>
        </authorList>
    </citation>
    <scope>NUCLEOTIDE SEQUENCE [LARGE SCALE GENOMIC DNA]</scope>
</reference>
<dbReference type="Proteomes" id="UP000033977">
    <property type="component" value="Unassembled WGS sequence"/>
</dbReference>
<dbReference type="InterPro" id="IPR029045">
    <property type="entry name" value="ClpP/crotonase-like_dom_sf"/>
</dbReference>
<dbReference type="SMART" id="SM00228">
    <property type="entry name" value="PDZ"/>
    <property type="match status" value="1"/>
</dbReference>
<feature type="transmembrane region" description="Helical" evidence="6">
    <location>
        <begin position="7"/>
        <end position="29"/>
    </location>
</feature>
<evidence type="ECO:0000259" key="7">
    <source>
        <dbReference type="PROSITE" id="PS50106"/>
    </source>
</evidence>
<dbReference type="SUPFAM" id="SSF50156">
    <property type="entry name" value="PDZ domain-like"/>
    <property type="match status" value="1"/>
</dbReference>
<dbReference type="InterPro" id="IPR001478">
    <property type="entry name" value="PDZ"/>
</dbReference>
<dbReference type="CDD" id="cd07560">
    <property type="entry name" value="Peptidase_S41_CPP"/>
    <property type="match status" value="1"/>
</dbReference>
<evidence type="ECO:0000256" key="6">
    <source>
        <dbReference type="SAM" id="Phobius"/>
    </source>
</evidence>
<dbReference type="GO" id="GO:0030288">
    <property type="term" value="C:outer membrane-bounded periplasmic space"/>
    <property type="evidence" value="ECO:0007669"/>
    <property type="project" value="TreeGrafter"/>
</dbReference>
<dbReference type="AlphaFoldDB" id="A0A0G1IEL9"/>
<evidence type="ECO:0000256" key="5">
    <source>
        <dbReference type="RuleBase" id="RU004404"/>
    </source>
</evidence>
<dbReference type="GO" id="GO:0008236">
    <property type="term" value="F:serine-type peptidase activity"/>
    <property type="evidence" value="ECO:0007669"/>
    <property type="project" value="UniProtKB-KW"/>
</dbReference>
<protein>
    <submittedName>
        <fullName evidence="8">Carboxyl-terminal protease</fullName>
    </submittedName>
</protein>
<dbReference type="Pfam" id="PF22694">
    <property type="entry name" value="CtpB_N-like"/>
    <property type="match status" value="1"/>
</dbReference>
<dbReference type="NCBIfam" id="TIGR00225">
    <property type="entry name" value="prc"/>
    <property type="match status" value="1"/>
</dbReference>
<keyword evidence="6" id="KW-1133">Transmembrane helix</keyword>
<dbReference type="SUPFAM" id="SSF52096">
    <property type="entry name" value="ClpP/crotonase"/>
    <property type="match status" value="1"/>
</dbReference>
<keyword evidence="2 5" id="KW-0645">Protease</keyword>
<comment type="similarity">
    <text evidence="1 5">Belongs to the peptidase S41A family.</text>
</comment>
<dbReference type="Gene3D" id="3.90.226.10">
    <property type="entry name" value="2-enoyl-CoA Hydratase, Chain A, domain 1"/>
    <property type="match status" value="1"/>
</dbReference>
<accession>A0A0G1IEL9</accession>
<evidence type="ECO:0000256" key="2">
    <source>
        <dbReference type="ARBA" id="ARBA00022670"/>
    </source>
</evidence>
<dbReference type="CDD" id="cd06782">
    <property type="entry name" value="cpPDZ_CPP-like"/>
    <property type="match status" value="1"/>
</dbReference>
<comment type="caution">
    <text evidence="8">The sequence shown here is derived from an EMBL/GenBank/DDBJ whole genome shotgun (WGS) entry which is preliminary data.</text>
</comment>
<dbReference type="Pfam" id="PF03572">
    <property type="entry name" value="Peptidase_S41"/>
    <property type="match status" value="1"/>
</dbReference>
<dbReference type="SMART" id="SM00245">
    <property type="entry name" value="TSPc"/>
    <property type="match status" value="1"/>
</dbReference>
<dbReference type="GO" id="GO:0007165">
    <property type="term" value="P:signal transduction"/>
    <property type="evidence" value="ECO:0007669"/>
    <property type="project" value="TreeGrafter"/>
</dbReference>
<keyword evidence="6" id="KW-0472">Membrane</keyword>
<dbReference type="EMBL" id="LCIN01000006">
    <property type="protein sequence ID" value="KKT57273.1"/>
    <property type="molecule type" value="Genomic_DNA"/>
</dbReference>
<dbReference type="PANTHER" id="PTHR32060">
    <property type="entry name" value="TAIL-SPECIFIC PROTEASE"/>
    <property type="match status" value="1"/>
</dbReference>
<dbReference type="FunFam" id="2.30.42.10:FF:000063">
    <property type="entry name" value="Peptidase, S41 family"/>
    <property type="match status" value="1"/>
</dbReference>
<evidence type="ECO:0000256" key="1">
    <source>
        <dbReference type="ARBA" id="ARBA00009179"/>
    </source>
</evidence>
<dbReference type="Gene3D" id="2.30.42.10">
    <property type="match status" value="1"/>
</dbReference>
<dbReference type="InterPro" id="IPR036034">
    <property type="entry name" value="PDZ_sf"/>
</dbReference>